<dbReference type="AlphaFoldDB" id="A7SKV5"/>
<dbReference type="PANTHER" id="PTHR24223">
    <property type="entry name" value="ATP-BINDING CASSETTE SUB-FAMILY C"/>
    <property type="match status" value="1"/>
</dbReference>
<evidence type="ECO:0000313" key="8">
    <source>
        <dbReference type="Proteomes" id="UP000001593"/>
    </source>
</evidence>
<comment type="subcellular location">
    <subcellularLocation>
        <location evidence="1">Membrane</location>
        <topology evidence="1">Multi-pass membrane protein</topology>
    </subcellularLocation>
</comment>
<dbReference type="InterPro" id="IPR017871">
    <property type="entry name" value="ABC_transporter-like_CS"/>
</dbReference>
<dbReference type="InterPro" id="IPR003439">
    <property type="entry name" value="ABC_transporter-like_ATP-bd"/>
</dbReference>
<feature type="non-terminal residue" evidence="7">
    <location>
        <position position="214"/>
    </location>
</feature>
<sequence>MTSVQWVMEYCRLGPEPAYQITKTPPRGWRRHGAVSFSHVSLRYYSDGPQVLKGVTFSVEPQQKIGVAGRTGAGKSSIVASLMRMPEASTGIHIDDVDIRGLNLQSTRQVVSVIQQNPTLLSGTIRSNLDPLDMYTDDEIWSALSDVNLSPVMDKWAYDLEHRIEEGGVNLSVGERQLFSLARALLQKNKIIVMDEATTNVDPQTDQMIQTTIR</sequence>
<evidence type="ECO:0000256" key="3">
    <source>
        <dbReference type="ARBA" id="ARBA00022737"/>
    </source>
</evidence>
<reference evidence="7 8" key="1">
    <citation type="journal article" date="2007" name="Science">
        <title>Sea anemone genome reveals ancestral eumetazoan gene repertoire and genomic organization.</title>
        <authorList>
            <person name="Putnam N.H."/>
            <person name="Srivastava M."/>
            <person name="Hellsten U."/>
            <person name="Dirks B."/>
            <person name="Chapman J."/>
            <person name="Salamov A."/>
            <person name="Terry A."/>
            <person name="Shapiro H."/>
            <person name="Lindquist E."/>
            <person name="Kapitonov V.V."/>
            <person name="Jurka J."/>
            <person name="Genikhovich G."/>
            <person name="Grigoriev I.V."/>
            <person name="Lucas S.M."/>
            <person name="Steele R.E."/>
            <person name="Finnerty J.R."/>
            <person name="Technau U."/>
            <person name="Martindale M.Q."/>
            <person name="Rokhsar D.S."/>
        </authorList>
    </citation>
    <scope>NUCLEOTIDE SEQUENCE [LARGE SCALE GENOMIC DNA]</scope>
    <source>
        <strain evidence="8">CH2 X CH6</strain>
    </source>
</reference>
<dbReference type="FunFam" id="3.40.50.300:FF:003545">
    <property type="entry name" value="Predicted protein"/>
    <property type="match status" value="1"/>
</dbReference>
<dbReference type="eggNOG" id="KOG0054">
    <property type="taxonomic scope" value="Eukaryota"/>
</dbReference>
<dbReference type="PhylomeDB" id="A7SKV5"/>
<keyword evidence="8" id="KW-1185">Reference proteome</keyword>
<evidence type="ECO:0000259" key="6">
    <source>
        <dbReference type="Pfam" id="PF00005"/>
    </source>
</evidence>
<name>A7SKV5_NEMVE</name>
<dbReference type="CDD" id="cd03244">
    <property type="entry name" value="ABCC_MRP_domain2"/>
    <property type="match status" value="1"/>
</dbReference>
<dbReference type="GO" id="GO:0016020">
    <property type="term" value="C:membrane"/>
    <property type="evidence" value="ECO:0007669"/>
    <property type="project" value="UniProtKB-SubCell"/>
</dbReference>
<feature type="domain" description="ABC transporter" evidence="6">
    <location>
        <begin position="52"/>
        <end position="199"/>
    </location>
</feature>
<evidence type="ECO:0000256" key="4">
    <source>
        <dbReference type="ARBA" id="ARBA00022741"/>
    </source>
</evidence>
<evidence type="ECO:0000256" key="1">
    <source>
        <dbReference type="ARBA" id="ARBA00004141"/>
    </source>
</evidence>
<dbReference type="STRING" id="45351.A7SKV5"/>
<dbReference type="OMA" id="IFILVEH"/>
<dbReference type="InterPro" id="IPR050173">
    <property type="entry name" value="ABC_transporter_C-like"/>
</dbReference>
<organism evidence="7 8">
    <name type="scientific">Nematostella vectensis</name>
    <name type="common">Starlet sea anemone</name>
    <dbReference type="NCBI Taxonomy" id="45351"/>
    <lineage>
        <taxon>Eukaryota</taxon>
        <taxon>Metazoa</taxon>
        <taxon>Cnidaria</taxon>
        <taxon>Anthozoa</taxon>
        <taxon>Hexacorallia</taxon>
        <taxon>Actiniaria</taxon>
        <taxon>Edwardsiidae</taxon>
        <taxon>Nematostella</taxon>
    </lineage>
</organism>
<dbReference type="InterPro" id="IPR027417">
    <property type="entry name" value="P-loop_NTPase"/>
</dbReference>
<protein>
    <recommendedName>
        <fullName evidence="6">ABC transporter domain-containing protein</fullName>
    </recommendedName>
</protein>
<dbReference type="InParanoid" id="A7SKV5"/>
<keyword evidence="3" id="KW-0677">Repeat</keyword>
<dbReference type="Proteomes" id="UP000001593">
    <property type="component" value="Unassembled WGS sequence"/>
</dbReference>
<gene>
    <name evidence="7" type="ORF">NEMVEDRAFT_v1g121994</name>
</gene>
<proteinExistence type="inferred from homology"/>
<dbReference type="Gene3D" id="3.40.50.300">
    <property type="entry name" value="P-loop containing nucleotide triphosphate hydrolases"/>
    <property type="match status" value="1"/>
</dbReference>
<dbReference type="GO" id="GO:0016887">
    <property type="term" value="F:ATP hydrolysis activity"/>
    <property type="evidence" value="ECO:0007669"/>
    <property type="project" value="InterPro"/>
</dbReference>
<dbReference type="HOGENOM" id="CLU_000604_1_9_1"/>
<dbReference type="GO" id="GO:0005524">
    <property type="term" value="F:ATP binding"/>
    <property type="evidence" value="ECO:0007669"/>
    <property type="project" value="UniProtKB-KW"/>
</dbReference>
<evidence type="ECO:0000313" key="7">
    <source>
        <dbReference type="EMBL" id="EDO35682.1"/>
    </source>
</evidence>
<dbReference type="SUPFAM" id="SSF52540">
    <property type="entry name" value="P-loop containing nucleoside triphosphate hydrolases"/>
    <property type="match status" value="1"/>
</dbReference>
<keyword evidence="5" id="KW-0067">ATP-binding</keyword>
<dbReference type="Pfam" id="PF00005">
    <property type="entry name" value="ABC_tran"/>
    <property type="match status" value="1"/>
</dbReference>
<evidence type="ECO:0000256" key="5">
    <source>
        <dbReference type="ARBA" id="ARBA00022840"/>
    </source>
</evidence>
<dbReference type="PANTHER" id="PTHR24223:SF456">
    <property type="entry name" value="MULTIDRUG RESISTANCE-ASSOCIATED PROTEIN LETHAL(2)03659"/>
    <property type="match status" value="1"/>
</dbReference>
<comment type="similarity">
    <text evidence="2">Belongs to the ABC transporter superfamily. ABCC family. Conjugate transporter (TC 3.A.1.208) subfamily.</text>
</comment>
<evidence type="ECO:0000256" key="2">
    <source>
        <dbReference type="ARBA" id="ARBA00009726"/>
    </source>
</evidence>
<accession>A7SKV5</accession>
<keyword evidence="4" id="KW-0547">Nucleotide-binding</keyword>
<dbReference type="PROSITE" id="PS00211">
    <property type="entry name" value="ABC_TRANSPORTER_1"/>
    <property type="match status" value="1"/>
</dbReference>
<dbReference type="EMBL" id="DS469691">
    <property type="protein sequence ID" value="EDO35682.1"/>
    <property type="molecule type" value="Genomic_DNA"/>
</dbReference>